<feature type="transmembrane region" description="Helical" evidence="1">
    <location>
        <begin position="116"/>
        <end position="137"/>
    </location>
</feature>
<dbReference type="AlphaFoldDB" id="A0A8J3RNV3"/>
<dbReference type="EMBL" id="BOOH01000023">
    <property type="protein sequence ID" value="GIH77004.1"/>
    <property type="molecule type" value="Genomic_DNA"/>
</dbReference>
<name>A0A8J3RNV3_9ACTN</name>
<accession>A0A8J3RNV3</accession>
<comment type="caution">
    <text evidence="2">The sequence shown here is derived from an EMBL/GenBank/DDBJ whole genome shotgun (WGS) entry which is preliminary data.</text>
</comment>
<sequence length="153" mass="16046">MPGMWIIRALALGLLIGVAPLPLLWIQSGDEFEHLALATLIGLDVGQFFSVPIALTICAWEISPWRKRPRPAPPGFVLGGITLTFGALVVALGLVVMRWLDGRPSGVGDPDGETAMAALAVLSGGAALIVGMVILAHRNAAVRRSRKVSVPAP</sequence>
<evidence type="ECO:0000313" key="2">
    <source>
        <dbReference type="EMBL" id="GIH77004.1"/>
    </source>
</evidence>
<keyword evidence="3" id="KW-1185">Reference proteome</keyword>
<proteinExistence type="predicted"/>
<evidence type="ECO:0000313" key="3">
    <source>
        <dbReference type="Proteomes" id="UP000616724"/>
    </source>
</evidence>
<organism evidence="2 3">
    <name type="scientific">Planobispora longispora</name>
    <dbReference type="NCBI Taxonomy" id="28887"/>
    <lineage>
        <taxon>Bacteria</taxon>
        <taxon>Bacillati</taxon>
        <taxon>Actinomycetota</taxon>
        <taxon>Actinomycetes</taxon>
        <taxon>Streptosporangiales</taxon>
        <taxon>Streptosporangiaceae</taxon>
        <taxon>Planobispora</taxon>
    </lineage>
</organism>
<feature type="transmembrane region" description="Helical" evidence="1">
    <location>
        <begin position="45"/>
        <end position="63"/>
    </location>
</feature>
<keyword evidence="1" id="KW-1133">Transmembrane helix</keyword>
<protein>
    <submittedName>
        <fullName evidence="2">Uncharacterized protein</fullName>
    </submittedName>
</protein>
<dbReference type="Proteomes" id="UP000616724">
    <property type="component" value="Unassembled WGS sequence"/>
</dbReference>
<keyword evidence="1" id="KW-0472">Membrane</keyword>
<gene>
    <name evidence="2" type="ORF">Plo01_34330</name>
</gene>
<keyword evidence="1" id="KW-0812">Transmembrane</keyword>
<feature type="transmembrane region" description="Helical" evidence="1">
    <location>
        <begin position="75"/>
        <end position="96"/>
    </location>
</feature>
<evidence type="ECO:0000256" key="1">
    <source>
        <dbReference type="SAM" id="Phobius"/>
    </source>
</evidence>
<reference evidence="2 3" key="1">
    <citation type="submission" date="2021-01" db="EMBL/GenBank/DDBJ databases">
        <title>Whole genome shotgun sequence of Planobispora longispora NBRC 13918.</title>
        <authorList>
            <person name="Komaki H."/>
            <person name="Tamura T."/>
        </authorList>
    </citation>
    <scope>NUCLEOTIDE SEQUENCE [LARGE SCALE GENOMIC DNA]</scope>
    <source>
        <strain evidence="2 3">NBRC 13918</strain>
    </source>
</reference>